<dbReference type="Proteomes" id="UP000320762">
    <property type="component" value="Unassembled WGS sequence"/>
</dbReference>
<evidence type="ECO:0000313" key="7">
    <source>
        <dbReference type="Proteomes" id="UP000320762"/>
    </source>
</evidence>
<keyword evidence="3" id="KW-0862">Zinc</keyword>
<proteinExistence type="predicted"/>
<organism evidence="6 7">
    <name type="scientific">Schizophyllum amplum</name>
    <dbReference type="NCBI Taxonomy" id="97359"/>
    <lineage>
        <taxon>Eukaryota</taxon>
        <taxon>Fungi</taxon>
        <taxon>Dikarya</taxon>
        <taxon>Basidiomycota</taxon>
        <taxon>Agaricomycotina</taxon>
        <taxon>Agaricomycetes</taxon>
        <taxon>Agaricomycetidae</taxon>
        <taxon>Agaricales</taxon>
        <taxon>Schizophyllaceae</taxon>
        <taxon>Schizophyllum</taxon>
    </lineage>
</organism>
<sequence>MIELISEICVEKDPVKQAKLLAPLSSPKVWHYAFRALDTGAIPLPRDGRPYPITMRIRDAAEAVQGLSATLIQFEETQSPAVLRILYMALHLLWPSAWAWIEFLDPLEGRHDAKGIDVFMIALAVPGVLATVLALALEENDPDMVATMKCGPLERFLALWYHDYGVDYADADLASIMRRHDESLYTRTKHVQDVMSDFLLPDCPYFDRTVHVLNELSNGHPERVRRRLLANLARDADSKYLVSDWKMMQTYVQPIMRLHSVKTLYLKPPSARTIQRQTEFLLKYSVAPKTVNRAAFFCSILLAMDAKQPGERILAIALSAGLLPALRNIVANMPRVEEMWVSRSSQVTRTMIAQVRMALRMRRVTKRLVRIKDILLPTKQALVVTASLSKEWGELIRARMYYTSAWTTLKRKRPQFRVCSNSECTLDRPPVKRCICQEAFYCSQRCQREDWHLRHRTRCLGEREETELTLEDRLFLEELTTCYIAKEQPLIKKLLEKPENQAKLTDGWDIELRLRYDEKTPDVHITLEPMPKGGQTLASKGQDSKARAGGLQESCLFQVAELQYAGVLWTSKMNTTALPPFAHTTVERAPFSWLK</sequence>
<evidence type="ECO:0000259" key="5">
    <source>
        <dbReference type="PROSITE" id="PS50865"/>
    </source>
</evidence>
<reference evidence="6 7" key="1">
    <citation type="journal article" date="2019" name="New Phytol.">
        <title>Comparative genomics reveals unique wood-decay strategies and fruiting body development in the Schizophyllaceae.</title>
        <authorList>
            <person name="Almasi E."/>
            <person name="Sahu N."/>
            <person name="Krizsan K."/>
            <person name="Balint B."/>
            <person name="Kovacs G.M."/>
            <person name="Kiss B."/>
            <person name="Cseklye J."/>
            <person name="Drula E."/>
            <person name="Henrissat B."/>
            <person name="Nagy I."/>
            <person name="Chovatia M."/>
            <person name="Adam C."/>
            <person name="LaButti K."/>
            <person name="Lipzen A."/>
            <person name="Riley R."/>
            <person name="Grigoriev I.V."/>
            <person name="Nagy L.G."/>
        </authorList>
    </citation>
    <scope>NUCLEOTIDE SEQUENCE [LARGE SCALE GENOMIC DNA]</scope>
    <source>
        <strain evidence="6 7">NL-1724</strain>
    </source>
</reference>
<dbReference type="GO" id="GO:0008270">
    <property type="term" value="F:zinc ion binding"/>
    <property type="evidence" value="ECO:0007669"/>
    <property type="project" value="UniProtKB-KW"/>
</dbReference>
<keyword evidence="1" id="KW-0479">Metal-binding</keyword>
<evidence type="ECO:0000256" key="1">
    <source>
        <dbReference type="ARBA" id="ARBA00022723"/>
    </source>
</evidence>
<dbReference type="PROSITE" id="PS50865">
    <property type="entry name" value="ZF_MYND_2"/>
    <property type="match status" value="1"/>
</dbReference>
<evidence type="ECO:0000313" key="6">
    <source>
        <dbReference type="EMBL" id="TRM66998.1"/>
    </source>
</evidence>
<comment type="caution">
    <text evidence="6">The sequence shown here is derived from an EMBL/GenBank/DDBJ whole genome shotgun (WGS) entry which is preliminary data.</text>
</comment>
<evidence type="ECO:0000256" key="4">
    <source>
        <dbReference type="PROSITE-ProRule" id="PRU00134"/>
    </source>
</evidence>
<dbReference type="InterPro" id="IPR002893">
    <property type="entry name" value="Znf_MYND"/>
</dbReference>
<dbReference type="EMBL" id="VDMD01000003">
    <property type="protein sequence ID" value="TRM66998.1"/>
    <property type="molecule type" value="Genomic_DNA"/>
</dbReference>
<dbReference type="OrthoDB" id="549788at2759"/>
<keyword evidence="7" id="KW-1185">Reference proteome</keyword>
<evidence type="ECO:0000256" key="3">
    <source>
        <dbReference type="ARBA" id="ARBA00022833"/>
    </source>
</evidence>
<feature type="domain" description="MYND-type" evidence="5">
    <location>
        <begin position="416"/>
        <end position="459"/>
    </location>
</feature>
<accession>A0A550CQE8</accession>
<name>A0A550CQE8_9AGAR</name>
<dbReference type="Pfam" id="PF01753">
    <property type="entry name" value="zf-MYND"/>
    <property type="match status" value="1"/>
</dbReference>
<gene>
    <name evidence="6" type="ORF">BD626DRAFT_397072</name>
</gene>
<dbReference type="PROSITE" id="PS01360">
    <property type="entry name" value="ZF_MYND_1"/>
    <property type="match status" value="1"/>
</dbReference>
<dbReference type="SUPFAM" id="SSF144232">
    <property type="entry name" value="HIT/MYND zinc finger-like"/>
    <property type="match status" value="1"/>
</dbReference>
<protein>
    <recommendedName>
        <fullName evidence="5">MYND-type domain-containing protein</fullName>
    </recommendedName>
</protein>
<evidence type="ECO:0000256" key="2">
    <source>
        <dbReference type="ARBA" id="ARBA00022771"/>
    </source>
</evidence>
<keyword evidence="2 4" id="KW-0863">Zinc-finger</keyword>
<dbReference type="AlphaFoldDB" id="A0A550CQE8"/>
<dbReference type="Gene3D" id="6.10.140.2220">
    <property type="match status" value="1"/>
</dbReference>